<dbReference type="EMBL" id="NOIH01000016">
    <property type="protein sequence ID" value="OYD53113.1"/>
    <property type="molecule type" value="Genomic_DNA"/>
</dbReference>
<evidence type="ECO:0000313" key="2">
    <source>
        <dbReference type="Proteomes" id="UP000215181"/>
    </source>
</evidence>
<gene>
    <name evidence="1" type="ORF">CGK74_14445</name>
</gene>
<organism evidence="1 2">
    <name type="scientific">Thauera propionica</name>
    <dbReference type="NCBI Taxonomy" id="2019431"/>
    <lineage>
        <taxon>Bacteria</taxon>
        <taxon>Pseudomonadati</taxon>
        <taxon>Pseudomonadota</taxon>
        <taxon>Betaproteobacteria</taxon>
        <taxon>Rhodocyclales</taxon>
        <taxon>Zoogloeaceae</taxon>
        <taxon>Thauera</taxon>
    </lineage>
</organism>
<name>A0A235EWH1_9RHOO</name>
<comment type="caution">
    <text evidence="1">The sequence shown here is derived from an EMBL/GenBank/DDBJ whole genome shotgun (WGS) entry which is preliminary data.</text>
</comment>
<keyword evidence="2" id="KW-1185">Reference proteome</keyword>
<dbReference type="Proteomes" id="UP000215181">
    <property type="component" value="Unassembled WGS sequence"/>
</dbReference>
<dbReference type="AlphaFoldDB" id="A0A235EWH1"/>
<protein>
    <submittedName>
        <fullName evidence="1">Uncharacterized protein</fullName>
    </submittedName>
</protein>
<accession>A0A235EWH1</accession>
<evidence type="ECO:0000313" key="1">
    <source>
        <dbReference type="EMBL" id="OYD53113.1"/>
    </source>
</evidence>
<dbReference type="OrthoDB" id="9135761at2"/>
<sequence>MTTIPNPYLHDAAAHVWADCIKDMSREDLLDLASGLLSILEGSFGQHWNEADDLVREYRPHLDTVTHGLGMSPDVHALLATAQQALQSLHKEAGGARAGGLLSGLVEGPRMVASMGGDTKRNRDPRQKEKDYIHEKWKTWPARLAGNKRYKSEFARKMLEQCKHLTDEKTITDWCREWEKNKSESC</sequence>
<proteinExistence type="predicted"/>
<reference evidence="1 2" key="1">
    <citation type="submission" date="2017-07" db="EMBL/GenBank/DDBJ databases">
        <title>Thauera sp. KNDSS-Mac4 genome sequence and assembly.</title>
        <authorList>
            <person name="Mayilraj S."/>
        </authorList>
    </citation>
    <scope>NUCLEOTIDE SEQUENCE [LARGE SCALE GENOMIC DNA]</scope>
    <source>
        <strain evidence="1 2">KNDSS-Mac4</strain>
    </source>
</reference>
<dbReference type="RefSeq" id="WP_133091871.1">
    <property type="nucleotide sequence ID" value="NZ_NOIH01000016.1"/>
</dbReference>